<dbReference type="Gramene" id="EFJ06586">
    <property type="protein sequence ID" value="EFJ06586"/>
    <property type="gene ID" value="SELMODRAFT_430530"/>
</dbReference>
<evidence type="ECO:0000313" key="1">
    <source>
        <dbReference type="EMBL" id="EFJ06586.1"/>
    </source>
</evidence>
<gene>
    <name evidence="1" type="ORF">SELMODRAFT_430530</name>
</gene>
<dbReference type="STRING" id="88036.D8T9P5"/>
<protein>
    <recommendedName>
        <fullName evidence="3">Methyltransferase domain-containing protein</fullName>
    </recommendedName>
</protein>
<dbReference type="InParanoid" id="D8T9P5"/>
<proteinExistence type="predicted"/>
<dbReference type="Gene3D" id="3.40.50.150">
    <property type="entry name" value="Vaccinia Virus protein VP39"/>
    <property type="match status" value="1"/>
</dbReference>
<evidence type="ECO:0000313" key="2">
    <source>
        <dbReference type="Proteomes" id="UP000001514"/>
    </source>
</evidence>
<dbReference type="SUPFAM" id="SSF53335">
    <property type="entry name" value="S-adenosyl-L-methionine-dependent methyltransferases"/>
    <property type="match status" value="1"/>
</dbReference>
<dbReference type="eggNOG" id="ENOG502QPQG">
    <property type="taxonomic scope" value="Eukaryota"/>
</dbReference>
<dbReference type="InterPro" id="IPR029063">
    <property type="entry name" value="SAM-dependent_MTases_sf"/>
</dbReference>
<dbReference type="PANTHER" id="PTHR43591">
    <property type="entry name" value="METHYLTRANSFERASE"/>
    <property type="match status" value="1"/>
</dbReference>
<dbReference type="KEGG" id="smo:SELMODRAFT_430530"/>
<organism evidence="2">
    <name type="scientific">Selaginella moellendorffii</name>
    <name type="common">Spikemoss</name>
    <dbReference type="NCBI Taxonomy" id="88036"/>
    <lineage>
        <taxon>Eukaryota</taxon>
        <taxon>Viridiplantae</taxon>
        <taxon>Streptophyta</taxon>
        <taxon>Embryophyta</taxon>
        <taxon>Tracheophyta</taxon>
        <taxon>Lycopodiopsida</taxon>
        <taxon>Selaginellales</taxon>
        <taxon>Selaginellaceae</taxon>
        <taxon>Selaginella</taxon>
    </lineage>
</organism>
<name>D8T9P5_SELML</name>
<dbReference type="PANTHER" id="PTHR43591:SF99">
    <property type="entry name" value="OS06G0646000 PROTEIN"/>
    <property type="match status" value="1"/>
</dbReference>
<keyword evidence="2" id="KW-1185">Reference proteome</keyword>
<dbReference type="OMA" id="CTPPILK"/>
<dbReference type="AlphaFoldDB" id="D8T9P5"/>
<accession>D8T9P5</accession>
<dbReference type="Proteomes" id="UP000001514">
    <property type="component" value="Unassembled WGS sequence"/>
</dbReference>
<evidence type="ECO:0008006" key="3">
    <source>
        <dbReference type="Google" id="ProtNLM"/>
    </source>
</evidence>
<dbReference type="HOGENOM" id="CLU_1263165_0_0_1"/>
<reference evidence="1 2" key="1">
    <citation type="journal article" date="2011" name="Science">
        <title>The Selaginella genome identifies genetic changes associated with the evolution of vascular plants.</title>
        <authorList>
            <person name="Banks J.A."/>
            <person name="Nishiyama T."/>
            <person name="Hasebe M."/>
            <person name="Bowman J.L."/>
            <person name="Gribskov M."/>
            <person name="dePamphilis C."/>
            <person name="Albert V.A."/>
            <person name="Aono N."/>
            <person name="Aoyama T."/>
            <person name="Ambrose B.A."/>
            <person name="Ashton N.W."/>
            <person name="Axtell M.J."/>
            <person name="Barker E."/>
            <person name="Barker M.S."/>
            <person name="Bennetzen J.L."/>
            <person name="Bonawitz N.D."/>
            <person name="Chapple C."/>
            <person name="Cheng C."/>
            <person name="Correa L.G."/>
            <person name="Dacre M."/>
            <person name="DeBarry J."/>
            <person name="Dreyer I."/>
            <person name="Elias M."/>
            <person name="Engstrom E.M."/>
            <person name="Estelle M."/>
            <person name="Feng L."/>
            <person name="Finet C."/>
            <person name="Floyd S.K."/>
            <person name="Frommer W.B."/>
            <person name="Fujita T."/>
            <person name="Gramzow L."/>
            <person name="Gutensohn M."/>
            <person name="Harholt J."/>
            <person name="Hattori M."/>
            <person name="Heyl A."/>
            <person name="Hirai T."/>
            <person name="Hiwatashi Y."/>
            <person name="Ishikawa M."/>
            <person name="Iwata M."/>
            <person name="Karol K.G."/>
            <person name="Koehler B."/>
            <person name="Kolukisaoglu U."/>
            <person name="Kubo M."/>
            <person name="Kurata T."/>
            <person name="Lalonde S."/>
            <person name="Li K."/>
            <person name="Li Y."/>
            <person name="Litt A."/>
            <person name="Lyons E."/>
            <person name="Manning G."/>
            <person name="Maruyama T."/>
            <person name="Michael T.P."/>
            <person name="Mikami K."/>
            <person name="Miyazaki S."/>
            <person name="Morinaga S."/>
            <person name="Murata T."/>
            <person name="Mueller-Roeber B."/>
            <person name="Nelson D.R."/>
            <person name="Obara M."/>
            <person name="Oguri Y."/>
            <person name="Olmstead R.G."/>
            <person name="Onodera N."/>
            <person name="Petersen B.L."/>
            <person name="Pils B."/>
            <person name="Prigge M."/>
            <person name="Rensing S.A."/>
            <person name="Riano-Pachon D.M."/>
            <person name="Roberts A.W."/>
            <person name="Sato Y."/>
            <person name="Scheller H.V."/>
            <person name="Schulz B."/>
            <person name="Schulz C."/>
            <person name="Shakirov E.V."/>
            <person name="Shibagaki N."/>
            <person name="Shinohara N."/>
            <person name="Shippen D.E."/>
            <person name="Soerensen I."/>
            <person name="Sotooka R."/>
            <person name="Sugimoto N."/>
            <person name="Sugita M."/>
            <person name="Sumikawa N."/>
            <person name="Tanurdzic M."/>
            <person name="Theissen G."/>
            <person name="Ulvskov P."/>
            <person name="Wakazuki S."/>
            <person name="Weng J.K."/>
            <person name="Willats W.W."/>
            <person name="Wipf D."/>
            <person name="Wolf P.G."/>
            <person name="Yang L."/>
            <person name="Zimmer A.D."/>
            <person name="Zhu Q."/>
            <person name="Mitros T."/>
            <person name="Hellsten U."/>
            <person name="Loque D."/>
            <person name="Otillar R."/>
            <person name="Salamov A."/>
            <person name="Schmutz J."/>
            <person name="Shapiro H."/>
            <person name="Lindquist E."/>
            <person name="Lucas S."/>
            <person name="Rokhsar D."/>
            <person name="Grigoriev I.V."/>
        </authorList>
    </citation>
    <scope>NUCLEOTIDE SEQUENCE [LARGE SCALE GENOMIC DNA]</scope>
</reference>
<sequence length="212" mass="24546">MTMWKFLPSGTELFRNPLVSLIYERGWRQNFERSGFPGQLKMALEYLRPAFGGVIVDVSCGSAVIALDFSESMLQQCAEFVKQDKSLRTAYDSNHLWSVVLFGQNEISPWFERMLFVFLLRPEPFLLFMLVLHCIAGHLFHPQDMQSLKPGGVFVATTFLSNSIFSFLPKRRSSSLRYWTEKELEELCKLCGLVDYQKKMKGNYIMLSARKQ</sequence>
<dbReference type="EMBL" id="GL377698">
    <property type="protein sequence ID" value="EFJ06586.1"/>
    <property type="molecule type" value="Genomic_DNA"/>
</dbReference>
<dbReference type="GO" id="GO:0008168">
    <property type="term" value="F:methyltransferase activity"/>
    <property type="evidence" value="ECO:0000318"/>
    <property type="project" value="GO_Central"/>
</dbReference>